<accession>A0AB34H6F7</accession>
<gene>
    <name evidence="3" type="ORF">J1605_006004</name>
</gene>
<name>A0AB34H6F7_ESCRO</name>
<sequence>MRSDGPAMAAPEEPLRRRKAGAAALAPESPPGPGRDPAGCPARLRAGTFWLTRIVLLKALAFVYFVAFLVAFHQNKQLIGDRGLLPCRVYLRSVQQHFRGQVSWETVSYAPTVLWLLDWSHMDFNLDALALLGLGISSFILVSSCANMVLMAALWVLYTSLVNVGQIW</sequence>
<keyword evidence="2" id="KW-0812">Transmembrane</keyword>
<dbReference type="GO" id="GO:0005789">
    <property type="term" value="C:endoplasmic reticulum membrane"/>
    <property type="evidence" value="ECO:0007669"/>
    <property type="project" value="TreeGrafter"/>
</dbReference>
<evidence type="ECO:0000256" key="2">
    <source>
        <dbReference type="SAM" id="Phobius"/>
    </source>
</evidence>
<organism evidence="3 4">
    <name type="scientific">Eschrichtius robustus</name>
    <name type="common">California gray whale</name>
    <name type="synonym">Eschrichtius gibbosus</name>
    <dbReference type="NCBI Taxonomy" id="9764"/>
    <lineage>
        <taxon>Eukaryota</taxon>
        <taxon>Metazoa</taxon>
        <taxon>Chordata</taxon>
        <taxon>Craniata</taxon>
        <taxon>Vertebrata</taxon>
        <taxon>Euteleostomi</taxon>
        <taxon>Mammalia</taxon>
        <taxon>Eutheria</taxon>
        <taxon>Laurasiatheria</taxon>
        <taxon>Artiodactyla</taxon>
        <taxon>Whippomorpha</taxon>
        <taxon>Cetacea</taxon>
        <taxon>Mysticeti</taxon>
        <taxon>Eschrichtiidae</taxon>
        <taxon>Eschrichtius</taxon>
    </lineage>
</organism>
<dbReference type="PANTHER" id="PTHR14463">
    <property type="entry name" value="LIPASE MATURATION FACTOR"/>
    <property type="match status" value="1"/>
</dbReference>
<evidence type="ECO:0000313" key="4">
    <source>
        <dbReference type="Proteomes" id="UP001159641"/>
    </source>
</evidence>
<dbReference type="PANTHER" id="PTHR14463:SF10">
    <property type="entry name" value="LIPASE MATURATION FACTOR 1"/>
    <property type="match status" value="1"/>
</dbReference>
<dbReference type="InterPro" id="IPR009613">
    <property type="entry name" value="LMF"/>
</dbReference>
<protein>
    <recommendedName>
        <fullName evidence="5">Lipase maturation factor 1</fullName>
    </recommendedName>
</protein>
<reference evidence="3 4" key="1">
    <citation type="submission" date="2022-11" db="EMBL/GenBank/DDBJ databases">
        <title>Whole genome sequence of Eschrichtius robustus ER-17-0199.</title>
        <authorList>
            <person name="Bruniche-Olsen A."/>
            <person name="Black A.N."/>
            <person name="Fields C.J."/>
            <person name="Walden K."/>
            <person name="Dewoody J.A."/>
        </authorList>
    </citation>
    <scope>NUCLEOTIDE SEQUENCE [LARGE SCALE GENOMIC DNA]</scope>
    <source>
        <strain evidence="3">ER-17-0199</strain>
        <tissue evidence="3">Blubber</tissue>
    </source>
</reference>
<keyword evidence="2" id="KW-1133">Transmembrane helix</keyword>
<dbReference type="EMBL" id="JAIQCJ010001983">
    <property type="protein sequence ID" value="KAJ8786515.1"/>
    <property type="molecule type" value="Genomic_DNA"/>
</dbReference>
<feature type="transmembrane region" description="Helical" evidence="2">
    <location>
        <begin position="50"/>
        <end position="72"/>
    </location>
</feature>
<dbReference type="GO" id="GO:0051604">
    <property type="term" value="P:protein maturation"/>
    <property type="evidence" value="ECO:0007669"/>
    <property type="project" value="InterPro"/>
</dbReference>
<evidence type="ECO:0008006" key="5">
    <source>
        <dbReference type="Google" id="ProtNLM"/>
    </source>
</evidence>
<dbReference type="AlphaFoldDB" id="A0AB34H6F7"/>
<proteinExistence type="predicted"/>
<feature type="transmembrane region" description="Helical" evidence="2">
    <location>
        <begin position="129"/>
        <end position="158"/>
    </location>
</feature>
<evidence type="ECO:0000313" key="3">
    <source>
        <dbReference type="EMBL" id="KAJ8786515.1"/>
    </source>
</evidence>
<dbReference type="Proteomes" id="UP001159641">
    <property type="component" value="Unassembled WGS sequence"/>
</dbReference>
<keyword evidence="4" id="KW-1185">Reference proteome</keyword>
<evidence type="ECO:0000256" key="1">
    <source>
        <dbReference type="SAM" id="MobiDB-lite"/>
    </source>
</evidence>
<keyword evidence="2" id="KW-0472">Membrane</keyword>
<feature type="region of interest" description="Disordered" evidence="1">
    <location>
        <begin position="1"/>
        <end position="38"/>
    </location>
</feature>
<comment type="caution">
    <text evidence="3">The sequence shown here is derived from an EMBL/GenBank/DDBJ whole genome shotgun (WGS) entry which is preliminary data.</text>
</comment>